<gene>
    <name evidence="2" type="ORF">FRX31_005305</name>
</gene>
<dbReference type="EMBL" id="JABWDY010004510">
    <property type="protein sequence ID" value="KAF5205107.1"/>
    <property type="molecule type" value="Genomic_DNA"/>
</dbReference>
<dbReference type="AlphaFoldDB" id="A0A7J6X7V1"/>
<dbReference type="Proteomes" id="UP000554482">
    <property type="component" value="Unassembled WGS sequence"/>
</dbReference>
<comment type="caution">
    <text evidence="2">The sequence shown here is derived from an EMBL/GenBank/DDBJ whole genome shotgun (WGS) entry which is preliminary data.</text>
</comment>
<organism evidence="2 3">
    <name type="scientific">Thalictrum thalictroides</name>
    <name type="common">Rue-anemone</name>
    <name type="synonym">Anemone thalictroides</name>
    <dbReference type="NCBI Taxonomy" id="46969"/>
    <lineage>
        <taxon>Eukaryota</taxon>
        <taxon>Viridiplantae</taxon>
        <taxon>Streptophyta</taxon>
        <taxon>Embryophyta</taxon>
        <taxon>Tracheophyta</taxon>
        <taxon>Spermatophyta</taxon>
        <taxon>Magnoliopsida</taxon>
        <taxon>Ranunculales</taxon>
        <taxon>Ranunculaceae</taxon>
        <taxon>Thalictroideae</taxon>
        <taxon>Thalictrum</taxon>
    </lineage>
</organism>
<keyword evidence="3" id="KW-1185">Reference proteome</keyword>
<sequence length="132" mass="14776">MTSRKKSLPDVRVIAGINEDGPFPGGPQDTSILRTFYDHFALKIRVGQETDNLEKAKQILKALLESEGLHYSGKALIEIKDAYNLMCGKDMGISCNWNLDDAVEENAEHSTRKQKQPAKKATQSKKRTRVTT</sequence>
<evidence type="ECO:0000313" key="2">
    <source>
        <dbReference type="EMBL" id="KAF5205107.1"/>
    </source>
</evidence>
<accession>A0A7J6X7V1</accession>
<reference evidence="2 3" key="1">
    <citation type="submission" date="2020-06" db="EMBL/GenBank/DDBJ databases">
        <title>Transcriptomic and genomic resources for Thalictrum thalictroides and T. hernandezii: Facilitating candidate gene discovery in an emerging model plant lineage.</title>
        <authorList>
            <person name="Arias T."/>
            <person name="Riano-Pachon D.M."/>
            <person name="Di Stilio V.S."/>
        </authorList>
    </citation>
    <scope>NUCLEOTIDE SEQUENCE [LARGE SCALE GENOMIC DNA]</scope>
    <source>
        <strain evidence="3">cv. WT478/WT964</strain>
        <tissue evidence="2">Leaves</tissue>
    </source>
</reference>
<proteinExistence type="predicted"/>
<dbReference type="OrthoDB" id="1937804at2759"/>
<protein>
    <submittedName>
        <fullName evidence="2">Uncharacterized protein</fullName>
    </submittedName>
</protein>
<feature type="compositionally biased region" description="Basic residues" evidence="1">
    <location>
        <begin position="112"/>
        <end position="132"/>
    </location>
</feature>
<feature type="region of interest" description="Disordered" evidence="1">
    <location>
        <begin position="105"/>
        <end position="132"/>
    </location>
</feature>
<evidence type="ECO:0000313" key="3">
    <source>
        <dbReference type="Proteomes" id="UP000554482"/>
    </source>
</evidence>
<name>A0A7J6X7V1_THATH</name>
<evidence type="ECO:0000256" key="1">
    <source>
        <dbReference type="SAM" id="MobiDB-lite"/>
    </source>
</evidence>